<organism evidence="2 3">
    <name type="scientific">Alkalibacillus filiformis</name>
    <dbReference type="NCBI Taxonomy" id="200990"/>
    <lineage>
        <taxon>Bacteria</taxon>
        <taxon>Bacillati</taxon>
        <taxon>Bacillota</taxon>
        <taxon>Bacilli</taxon>
        <taxon>Bacillales</taxon>
        <taxon>Bacillaceae</taxon>
        <taxon>Alkalibacillus</taxon>
    </lineage>
</organism>
<feature type="transmembrane region" description="Helical" evidence="1">
    <location>
        <begin position="32"/>
        <end position="57"/>
    </location>
</feature>
<feature type="transmembrane region" description="Helical" evidence="1">
    <location>
        <begin position="100"/>
        <end position="121"/>
    </location>
</feature>
<accession>A0ABU0DPG9</accession>
<sequence>MAFLNRFVTAILSAFIFSFILALMLIDVGGFWISFTIVMAYSLGIFLIAGISFSYVGDYVIRKIGVSHMWLSYLTGVIVYVIGGIIGNIFFFIGLYHEGFAGYTIPMMINGILGALLFYHLRYVVRFSFQRFVIKE</sequence>
<evidence type="ECO:0000256" key="1">
    <source>
        <dbReference type="SAM" id="Phobius"/>
    </source>
</evidence>
<reference evidence="2 3" key="1">
    <citation type="submission" date="2023-07" db="EMBL/GenBank/DDBJ databases">
        <title>Genomic Encyclopedia of Type Strains, Phase IV (KMG-IV): sequencing the most valuable type-strain genomes for metagenomic binning, comparative biology and taxonomic classification.</title>
        <authorList>
            <person name="Goeker M."/>
        </authorList>
    </citation>
    <scope>NUCLEOTIDE SEQUENCE [LARGE SCALE GENOMIC DNA]</scope>
    <source>
        <strain evidence="2 3">DSM 15448</strain>
    </source>
</reference>
<proteinExistence type="predicted"/>
<protein>
    <recommendedName>
        <fullName evidence="4">GtrA-like protein domain-containing protein</fullName>
    </recommendedName>
</protein>
<dbReference type="RefSeq" id="WP_307064914.1">
    <property type="nucleotide sequence ID" value="NZ_JAUSUP010000001.1"/>
</dbReference>
<comment type="caution">
    <text evidence="2">The sequence shown here is derived from an EMBL/GenBank/DDBJ whole genome shotgun (WGS) entry which is preliminary data.</text>
</comment>
<evidence type="ECO:0008006" key="4">
    <source>
        <dbReference type="Google" id="ProtNLM"/>
    </source>
</evidence>
<keyword evidence="3" id="KW-1185">Reference proteome</keyword>
<evidence type="ECO:0000313" key="3">
    <source>
        <dbReference type="Proteomes" id="UP001236723"/>
    </source>
</evidence>
<evidence type="ECO:0000313" key="2">
    <source>
        <dbReference type="EMBL" id="MDQ0350229.1"/>
    </source>
</evidence>
<gene>
    <name evidence="2" type="ORF">J2R98_000032</name>
</gene>
<dbReference type="EMBL" id="JAUSUP010000001">
    <property type="protein sequence ID" value="MDQ0350229.1"/>
    <property type="molecule type" value="Genomic_DNA"/>
</dbReference>
<name>A0ABU0DPG9_9BACI</name>
<feature type="transmembrane region" description="Helical" evidence="1">
    <location>
        <begin position="69"/>
        <end position="94"/>
    </location>
</feature>
<dbReference type="Proteomes" id="UP001236723">
    <property type="component" value="Unassembled WGS sequence"/>
</dbReference>
<keyword evidence="1" id="KW-1133">Transmembrane helix</keyword>
<keyword evidence="1" id="KW-0472">Membrane</keyword>
<feature type="transmembrane region" description="Helical" evidence="1">
    <location>
        <begin position="7"/>
        <end position="26"/>
    </location>
</feature>
<keyword evidence="1" id="KW-0812">Transmembrane</keyword>